<dbReference type="Gene3D" id="1.10.8.60">
    <property type="match status" value="1"/>
</dbReference>
<comment type="caution">
    <text evidence="3">The sequence shown here is derived from an EMBL/GenBank/DDBJ whole genome shotgun (WGS) entry which is preliminary data.</text>
</comment>
<dbReference type="PANTHER" id="PTHR23077:SF132">
    <property type="entry name" value="ATP-DEPENDENT ZN PROTEASE"/>
    <property type="match status" value="1"/>
</dbReference>
<dbReference type="GO" id="GO:1990275">
    <property type="term" value="F:preribosome binding"/>
    <property type="evidence" value="ECO:0007669"/>
    <property type="project" value="TreeGrafter"/>
</dbReference>
<evidence type="ECO:0000313" key="3">
    <source>
        <dbReference type="EMBL" id="KAK0326786.1"/>
    </source>
</evidence>
<evidence type="ECO:0000256" key="1">
    <source>
        <dbReference type="SAM" id="MobiDB-lite"/>
    </source>
</evidence>
<dbReference type="InterPro" id="IPR003593">
    <property type="entry name" value="AAA+_ATPase"/>
</dbReference>
<dbReference type="EMBL" id="JASUXU010000004">
    <property type="protein sequence ID" value="KAK0326786.1"/>
    <property type="molecule type" value="Genomic_DNA"/>
</dbReference>
<feature type="region of interest" description="Disordered" evidence="1">
    <location>
        <begin position="440"/>
        <end position="485"/>
    </location>
</feature>
<dbReference type="Proteomes" id="UP001168146">
    <property type="component" value="Unassembled WGS sequence"/>
</dbReference>
<sequence>MGHYASGDMLESTQPSSTKLAVLTAFQEHCSGKRINTELAVVEGIRAIHPGKHVTTVAPRSVDLFGYAKAGHAEAKLITTGDSYQSLRAYRAPGSRMESGDGQLSDDVDFGHYEYNWNGEIFPLYHVAWVDEIMGLQSFHYILSDREAGDAVHSVAADRLVIKCGKWSSELHEEIYVFDNGHWQKNGDLWKAVQSASWDDVILDPAMKETLINDVHGFFDNRAVYEEVSVPWKRGIIMHGTPGCGKTISIKALMHSLQDKGVASLYVKSFDACQGLQYSIRSIFAHARVMAPCLLLFEDLDSLVVDEVRSYFLNEVDGIESNDGICMIGSTNHLERLDPGISKRPSRFDRKYHYKLPGHQERILYCEYWKKKLSKRSDLGITDEVCEIVAKLTEAFSFAYMKELFVQALLAIVGGRDEDEDMTDASVSATADSVKVVEGSAKLAKDGDKTESTAETESGDSATEKTQKDKKPARKPRKVPEVEVPEHLQSNAFLRVLRKQIVALVKDMDNTDDEAAAPKPKIA</sequence>
<dbReference type="GO" id="GO:0003723">
    <property type="term" value="F:RNA binding"/>
    <property type="evidence" value="ECO:0007669"/>
    <property type="project" value="TreeGrafter"/>
</dbReference>
<dbReference type="GO" id="GO:0042254">
    <property type="term" value="P:ribosome biogenesis"/>
    <property type="evidence" value="ECO:0007669"/>
    <property type="project" value="TreeGrafter"/>
</dbReference>
<dbReference type="InterPro" id="IPR050168">
    <property type="entry name" value="AAA_ATPase_domain"/>
</dbReference>
<dbReference type="GO" id="GO:0005524">
    <property type="term" value="F:ATP binding"/>
    <property type="evidence" value="ECO:0007669"/>
    <property type="project" value="InterPro"/>
</dbReference>
<dbReference type="GO" id="GO:0016887">
    <property type="term" value="F:ATP hydrolysis activity"/>
    <property type="evidence" value="ECO:0007669"/>
    <property type="project" value="InterPro"/>
</dbReference>
<dbReference type="GO" id="GO:0005634">
    <property type="term" value="C:nucleus"/>
    <property type="evidence" value="ECO:0007669"/>
    <property type="project" value="TreeGrafter"/>
</dbReference>
<dbReference type="PANTHER" id="PTHR23077">
    <property type="entry name" value="AAA-FAMILY ATPASE"/>
    <property type="match status" value="1"/>
</dbReference>
<protein>
    <recommendedName>
        <fullName evidence="2">AAA+ ATPase domain-containing protein</fullName>
    </recommendedName>
</protein>
<dbReference type="Gene3D" id="3.40.50.300">
    <property type="entry name" value="P-loop containing nucleotide triphosphate hydrolases"/>
    <property type="match status" value="1"/>
</dbReference>
<name>A0AAN6JE54_9PEZI</name>
<dbReference type="SUPFAM" id="SSF52540">
    <property type="entry name" value="P-loop containing nucleoside triphosphate hydrolases"/>
    <property type="match status" value="1"/>
</dbReference>
<dbReference type="InterPro" id="IPR027417">
    <property type="entry name" value="P-loop_NTPase"/>
</dbReference>
<gene>
    <name evidence="3" type="ORF">LTR82_002629</name>
</gene>
<evidence type="ECO:0000313" key="4">
    <source>
        <dbReference type="Proteomes" id="UP001168146"/>
    </source>
</evidence>
<dbReference type="CDD" id="cd19481">
    <property type="entry name" value="RecA-like_protease"/>
    <property type="match status" value="1"/>
</dbReference>
<feature type="domain" description="AAA+ ATPase" evidence="2">
    <location>
        <begin position="232"/>
        <end position="358"/>
    </location>
</feature>
<dbReference type="Pfam" id="PF00004">
    <property type="entry name" value="AAA"/>
    <property type="match status" value="1"/>
</dbReference>
<evidence type="ECO:0000259" key="2">
    <source>
        <dbReference type="SMART" id="SM00382"/>
    </source>
</evidence>
<dbReference type="InterPro" id="IPR003959">
    <property type="entry name" value="ATPase_AAA_core"/>
</dbReference>
<accession>A0AAN6JE54</accession>
<feature type="compositionally biased region" description="Basic and acidic residues" evidence="1">
    <location>
        <begin position="443"/>
        <end position="452"/>
    </location>
</feature>
<reference evidence="3" key="1">
    <citation type="submission" date="2021-12" db="EMBL/GenBank/DDBJ databases">
        <title>Black yeast isolated from Biological Soil Crust.</title>
        <authorList>
            <person name="Kurbessoian T."/>
        </authorList>
    </citation>
    <scope>NUCLEOTIDE SEQUENCE</scope>
    <source>
        <strain evidence="3">CCFEE 5208</strain>
    </source>
</reference>
<proteinExistence type="predicted"/>
<dbReference type="SMART" id="SM00382">
    <property type="entry name" value="AAA"/>
    <property type="match status" value="1"/>
</dbReference>
<dbReference type="AlphaFoldDB" id="A0AAN6JE54"/>
<organism evidence="3 4">
    <name type="scientific">Friedmanniomyces endolithicus</name>
    <dbReference type="NCBI Taxonomy" id="329885"/>
    <lineage>
        <taxon>Eukaryota</taxon>
        <taxon>Fungi</taxon>
        <taxon>Dikarya</taxon>
        <taxon>Ascomycota</taxon>
        <taxon>Pezizomycotina</taxon>
        <taxon>Dothideomycetes</taxon>
        <taxon>Dothideomycetidae</taxon>
        <taxon>Mycosphaerellales</taxon>
        <taxon>Teratosphaeriaceae</taxon>
        <taxon>Friedmanniomyces</taxon>
    </lineage>
</organism>